<proteinExistence type="predicted"/>
<protein>
    <recommendedName>
        <fullName evidence="4">DUF1501 domain-containing protein</fullName>
    </recommendedName>
</protein>
<keyword evidence="3" id="KW-1185">Reference proteome</keyword>
<dbReference type="PANTHER" id="PTHR43737:SF1">
    <property type="entry name" value="DUF1501 DOMAIN-CONTAINING PROTEIN"/>
    <property type="match status" value="1"/>
</dbReference>
<accession>A0A8S8XEN8</accession>
<gene>
    <name evidence="2" type="ORF">TMPK1_26180</name>
</gene>
<dbReference type="PROSITE" id="PS51318">
    <property type="entry name" value="TAT"/>
    <property type="match status" value="1"/>
</dbReference>
<evidence type="ECO:0000313" key="2">
    <source>
        <dbReference type="EMBL" id="GIL40381.1"/>
    </source>
</evidence>
<dbReference type="EMBL" id="BOPV01000001">
    <property type="protein sequence ID" value="GIL40381.1"/>
    <property type="molecule type" value="Genomic_DNA"/>
</dbReference>
<reference evidence="2" key="1">
    <citation type="submission" date="2021-02" db="EMBL/GenBank/DDBJ databases">
        <title>Genome sequence of Rhodospirillales sp. strain TMPK1 isolated from soil.</title>
        <authorList>
            <person name="Nakai R."/>
            <person name="Kusada H."/>
            <person name="Tamaki H."/>
        </authorList>
    </citation>
    <scope>NUCLEOTIDE SEQUENCE</scope>
    <source>
        <strain evidence="2">TMPK1</strain>
    </source>
</reference>
<evidence type="ECO:0000256" key="1">
    <source>
        <dbReference type="SAM" id="SignalP"/>
    </source>
</evidence>
<organism evidence="2 3">
    <name type="scientific">Roseiterribacter gracilis</name>
    <dbReference type="NCBI Taxonomy" id="2812848"/>
    <lineage>
        <taxon>Bacteria</taxon>
        <taxon>Pseudomonadati</taxon>
        <taxon>Pseudomonadota</taxon>
        <taxon>Alphaproteobacteria</taxon>
        <taxon>Rhodospirillales</taxon>
        <taxon>Roseiterribacteraceae</taxon>
        <taxon>Roseiterribacter</taxon>
    </lineage>
</organism>
<dbReference type="InterPro" id="IPR010869">
    <property type="entry name" value="DUF1501"/>
</dbReference>
<dbReference type="Pfam" id="PF07394">
    <property type="entry name" value="DUF1501"/>
    <property type="match status" value="1"/>
</dbReference>
<name>A0A8S8XEN8_9PROT</name>
<comment type="caution">
    <text evidence="2">The sequence shown here is derived from an EMBL/GenBank/DDBJ whole genome shotgun (WGS) entry which is preliminary data.</text>
</comment>
<dbReference type="RefSeq" id="WP_420243479.1">
    <property type="nucleotide sequence ID" value="NZ_BOPV01000001.1"/>
</dbReference>
<evidence type="ECO:0008006" key="4">
    <source>
        <dbReference type="Google" id="ProtNLM"/>
    </source>
</evidence>
<dbReference type="InterPro" id="IPR006311">
    <property type="entry name" value="TAT_signal"/>
</dbReference>
<keyword evidence="1" id="KW-0732">Signal</keyword>
<dbReference type="AlphaFoldDB" id="A0A8S8XEN8"/>
<feature type="signal peptide" evidence="1">
    <location>
        <begin position="1"/>
        <end position="30"/>
    </location>
</feature>
<feature type="chain" id="PRO_5035918418" description="DUF1501 domain-containing protein" evidence="1">
    <location>
        <begin position="31"/>
        <end position="410"/>
    </location>
</feature>
<dbReference type="Proteomes" id="UP000681075">
    <property type="component" value="Unassembled WGS sequence"/>
</dbReference>
<sequence length="410" mass="41882">MTDILIARRSLLLGAAAVTLAAGTSRLALAAADTDRRFVFVLLRGGMDGLAAVAPYGDNDYARLRGSLALAKPGEADGALDLDGFFALHPSLAPIHSWFKEGALLPVHAVATSYRDRSHFDAQDLLENGTKAPHAASDGWLNRTLSLLPGAGERRLGLAVGQQVPLVLRGPVQVASWAPSNIPAAQPGFLDLVREIYKGDKLFSTALANGIAASDGASSALGDDMKTMGKPPANGAPRPAAAVTLATAAGKMLAEANGPRIAVLELGGWDTHAGQGAARGRFAGAATALADSLVALRTSLGPAWQDTVIAVATEFGRTAAVNGTGGTDHGTAGAAFLAGGAVAGGRVAGKWPGLAADKLYQARDLAPTTDLRAVLKGALRDHLRLPTAKLDTAVFKDSSDAPPLAGLIRV</sequence>
<evidence type="ECO:0000313" key="3">
    <source>
        <dbReference type="Proteomes" id="UP000681075"/>
    </source>
</evidence>
<dbReference type="PANTHER" id="PTHR43737">
    <property type="entry name" value="BLL7424 PROTEIN"/>
    <property type="match status" value="1"/>
</dbReference>